<sequence>MSPGLRIWAAGRAFALHARPAVVLPKIQVFRQVRDARRSYSDHRSNKPATSAAQAGGPGQEPQANNIPPMADAAGQAADDAPRSFIDTLDDATLGMYESKPLTPAQQDVLYTQGRIPNPDEAETILSDQVDAEEAVADTEPELEREPEPKPKPEDPGHKYGLPEKPYPPNFHLKKRYHPVLDQITRLLMRDGKLSVAQRNISMVMNFLRTSPPPIYSPKFPLLPGTPPAWHLPLNPILYITIAIDSVAPLIQISKLAGAAGGGRALEIPRPLAVRQRRRIAFKWILDVIESKHSRGSGRKQFPSRIADEIIAVVEGRSSVWEKRKAIHKLGTASRSNVGTRRRGKPRV</sequence>
<feature type="region of interest" description="Disordered" evidence="8">
    <location>
        <begin position="124"/>
        <end position="163"/>
    </location>
</feature>
<evidence type="ECO:0000256" key="5">
    <source>
        <dbReference type="ARBA" id="ARBA00023274"/>
    </source>
</evidence>
<dbReference type="FunFam" id="1.10.455.10:FF:000006">
    <property type="entry name" value="37S ribosomal protein S7, mitochondrial"/>
    <property type="match status" value="1"/>
</dbReference>
<proteinExistence type="inferred from homology"/>
<gene>
    <name evidence="10" type="ORF">L249_2731</name>
</gene>
<feature type="domain" description="Small ribosomal subunit protein uS7" evidence="9">
    <location>
        <begin position="176"/>
        <end position="335"/>
    </location>
</feature>
<dbReference type="Pfam" id="PF00177">
    <property type="entry name" value="Ribosomal_S7"/>
    <property type="match status" value="1"/>
</dbReference>
<dbReference type="GO" id="GO:0006412">
    <property type="term" value="P:translation"/>
    <property type="evidence" value="ECO:0007669"/>
    <property type="project" value="InterPro"/>
</dbReference>
<evidence type="ECO:0000256" key="1">
    <source>
        <dbReference type="ARBA" id="ARBA00004173"/>
    </source>
</evidence>
<comment type="similarity">
    <text evidence="2">Belongs to the universal ribosomal protein uS7 family.</text>
</comment>
<comment type="subcellular location">
    <subcellularLocation>
        <location evidence="1">Mitochondrion</location>
    </subcellularLocation>
</comment>
<feature type="compositionally biased region" description="Acidic residues" evidence="8">
    <location>
        <begin position="130"/>
        <end position="141"/>
    </location>
</feature>
<reference evidence="10 11" key="1">
    <citation type="journal article" date="2015" name="BMC Genomics">
        <title>Insights from the genome of Ophiocordyceps polyrhachis-furcata to pathogenicity and host specificity in insect fungi.</title>
        <authorList>
            <person name="Wichadakul D."/>
            <person name="Kobmoo N."/>
            <person name="Ingsriswang S."/>
            <person name="Tangphatsornruang S."/>
            <person name="Chantasingh D."/>
            <person name="Luangsa-ard J.J."/>
            <person name="Eurwilaichitr L."/>
        </authorList>
    </citation>
    <scope>NUCLEOTIDE SEQUENCE [LARGE SCALE GENOMIC DNA]</scope>
    <source>
        <strain evidence="10 11">BCC 54312</strain>
    </source>
</reference>
<evidence type="ECO:0000256" key="8">
    <source>
        <dbReference type="SAM" id="MobiDB-lite"/>
    </source>
</evidence>
<keyword evidence="4" id="KW-0496">Mitochondrion</keyword>
<comment type="caution">
    <text evidence="10">The sequence shown here is derived from an EMBL/GenBank/DDBJ whole genome shotgun (WGS) entry which is preliminary data.</text>
</comment>
<feature type="region of interest" description="Disordered" evidence="8">
    <location>
        <begin position="38"/>
        <end position="79"/>
    </location>
</feature>
<accession>A0A367LND9</accession>
<dbReference type="STRING" id="1330021.A0A367LND9"/>
<dbReference type="GO" id="GO:0005840">
    <property type="term" value="C:ribosome"/>
    <property type="evidence" value="ECO:0007669"/>
    <property type="project" value="UniProtKB-KW"/>
</dbReference>
<comment type="function">
    <text evidence="6">Component of the mitochondrial ribosome (mitoribosome), a dedicated translation machinery responsible for the synthesis of mitochondrial genome-encoded proteins, including at least some of the essential transmembrane subunits of the mitochondrial respiratory chain. The mitoribosomes are attached to the mitochondrial inner membrane and translation products are cotranslationally integrated into the membrane.</text>
</comment>
<evidence type="ECO:0000259" key="9">
    <source>
        <dbReference type="Pfam" id="PF00177"/>
    </source>
</evidence>
<evidence type="ECO:0000256" key="2">
    <source>
        <dbReference type="ARBA" id="ARBA00007151"/>
    </source>
</evidence>
<dbReference type="InterPro" id="IPR036823">
    <property type="entry name" value="Ribosomal_uS7_dom_sf"/>
</dbReference>
<organism evidence="10 11">
    <name type="scientific">Ophiocordyceps polyrhachis-furcata BCC 54312</name>
    <dbReference type="NCBI Taxonomy" id="1330021"/>
    <lineage>
        <taxon>Eukaryota</taxon>
        <taxon>Fungi</taxon>
        <taxon>Dikarya</taxon>
        <taxon>Ascomycota</taxon>
        <taxon>Pezizomycotina</taxon>
        <taxon>Sordariomycetes</taxon>
        <taxon>Hypocreomycetidae</taxon>
        <taxon>Hypocreales</taxon>
        <taxon>Ophiocordycipitaceae</taxon>
        <taxon>Ophiocordyceps</taxon>
    </lineage>
</organism>
<dbReference type="InterPro" id="IPR000235">
    <property type="entry name" value="Ribosomal_uS7"/>
</dbReference>
<evidence type="ECO:0000256" key="4">
    <source>
        <dbReference type="ARBA" id="ARBA00023128"/>
    </source>
</evidence>
<name>A0A367LND9_9HYPO</name>
<feature type="compositionally biased region" description="Basic and acidic residues" evidence="8">
    <location>
        <begin position="142"/>
        <end position="162"/>
    </location>
</feature>
<dbReference type="AlphaFoldDB" id="A0A367LND9"/>
<keyword evidence="11" id="KW-1185">Reference proteome</keyword>
<keyword evidence="3" id="KW-0689">Ribosomal protein</keyword>
<dbReference type="Proteomes" id="UP000253664">
    <property type="component" value="Unassembled WGS sequence"/>
</dbReference>
<dbReference type="SUPFAM" id="SSF47973">
    <property type="entry name" value="Ribosomal protein S7"/>
    <property type="match status" value="1"/>
</dbReference>
<evidence type="ECO:0000313" key="11">
    <source>
        <dbReference type="Proteomes" id="UP000253664"/>
    </source>
</evidence>
<dbReference type="GO" id="GO:0005739">
    <property type="term" value="C:mitochondrion"/>
    <property type="evidence" value="ECO:0007669"/>
    <property type="project" value="UniProtKB-SubCell"/>
</dbReference>
<dbReference type="Gene3D" id="1.10.455.10">
    <property type="entry name" value="Ribosomal protein S7 domain"/>
    <property type="match status" value="1"/>
</dbReference>
<evidence type="ECO:0000313" key="10">
    <source>
        <dbReference type="EMBL" id="RCI15956.1"/>
    </source>
</evidence>
<dbReference type="EMBL" id="LKCN02000001">
    <property type="protein sequence ID" value="RCI15956.1"/>
    <property type="molecule type" value="Genomic_DNA"/>
</dbReference>
<dbReference type="PANTHER" id="PTHR11205">
    <property type="entry name" value="RIBOSOMAL PROTEIN S7"/>
    <property type="match status" value="1"/>
</dbReference>
<protein>
    <recommendedName>
        <fullName evidence="7">Small ribosomal subunit protein uS7m</fullName>
    </recommendedName>
</protein>
<dbReference type="GO" id="GO:1990904">
    <property type="term" value="C:ribonucleoprotein complex"/>
    <property type="evidence" value="ECO:0007669"/>
    <property type="project" value="UniProtKB-KW"/>
</dbReference>
<evidence type="ECO:0000256" key="3">
    <source>
        <dbReference type="ARBA" id="ARBA00022980"/>
    </source>
</evidence>
<evidence type="ECO:0000256" key="6">
    <source>
        <dbReference type="ARBA" id="ARBA00037226"/>
    </source>
</evidence>
<dbReference type="OrthoDB" id="9972728at2759"/>
<keyword evidence="5" id="KW-0687">Ribonucleoprotein</keyword>
<dbReference type="InterPro" id="IPR023798">
    <property type="entry name" value="Ribosomal_uS7_dom"/>
</dbReference>
<evidence type="ECO:0000256" key="7">
    <source>
        <dbReference type="ARBA" id="ARBA00039306"/>
    </source>
</evidence>